<feature type="transmembrane region" description="Helical" evidence="8">
    <location>
        <begin position="652"/>
        <end position="676"/>
    </location>
</feature>
<dbReference type="SMART" id="SM00665">
    <property type="entry name" value="B561"/>
    <property type="match status" value="2"/>
</dbReference>
<feature type="transmembrane region" description="Helical" evidence="8">
    <location>
        <begin position="211"/>
        <end position="232"/>
    </location>
</feature>
<feature type="domain" description="DOMON" evidence="10">
    <location>
        <begin position="30"/>
        <end position="139"/>
    </location>
</feature>
<keyword evidence="7 8" id="KW-0472">Membrane</keyword>
<dbReference type="GO" id="GO:0016020">
    <property type="term" value="C:membrane"/>
    <property type="evidence" value="ECO:0007669"/>
    <property type="project" value="UniProtKB-SubCell"/>
</dbReference>
<evidence type="ECO:0000256" key="6">
    <source>
        <dbReference type="ARBA" id="ARBA00022989"/>
    </source>
</evidence>
<feature type="chain" id="PRO_5005193019" description="Cytochrome b561 domain-containing protein" evidence="9">
    <location>
        <begin position="21"/>
        <end position="724"/>
    </location>
</feature>
<feature type="transmembrane region" description="Helical" evidence="8">
    <location>
        <begin position="275"/>
        <end position="298"/>
    </location>
</feature>
<name>A0A0G4IGT5_PLABS</name>
<keyword evidence="5" id="KW-0249">Electron transport</keyword>
<dbReference type="OrthoDB" id="19261at2759"/>
<dbReference type="SMART" id="SM00664">
    <property type="entry name" value="DoH"/>
    <property type="match status" value="2"/>
</dbReference>
<keyword evidence="4 9" id="KW-0732">Signal</keyword>
<dbReference type="InterPro" id="IPR006593">
    <property type="entry name" value="Cyt_b561/ferric_Rdtase_TM"/>
</dbReference>
<gene>
    <name evidence="12" type="ORF">PBRA_000216</name>
</gene>
<reference evidence="12 13" key="1">
    <citation type="submission" date="2015-02" db="EMBL/GenBank/DDBJ databases">
        <authorList>
            <person name="Chooi Y.-H."/>
        </authorList>
    </citation>
    <scope>NUCLEOTIDE SEQUENCE [LARGE SCALE GENOMIC DNA]</scope>
    <source>
        <strain evidence="12">E3</strain>
    </source>
</reference>
<feature type="domain" description="Cytochrome b561" evidence="11">
    <location>
        <begin position="139"/>
        <end position="339"/>
    </location>
</feature>
<dbReference type="Pfam" id="PF03351">
    <property type="entry name" value="DOMON"/>
    <property type="match status" value="2"/>
</dbReference>
<evidence type="ECO:0000256" key="3">
    <source>
        <dbReference type="ARBA" id="ARBA00022692"/>
    </source>
</evidence>
<dbReference type="PANTHER" id="PTHR23130:SF171">
    <property type="entry name" value="OS01G0895300 PROTEIN"/>
    <property type="match status" value="1"/>
</dbReference>
<dbReference type="CDD" id="cd08760">
    <property type="entry name" value="Cyt_b561_FRRS1_like"/>
    <property type="match status" value="2"/>
</dbReference>
<evidence type="ECO:0000256" key="5">
    <source>
        <dbReference type="ARBA" id="ARBA00022982"/>
    </source>
</evidence>
<dbReference type="Gene3D" id="1.20.120.1770">
    <property type="match status" value="2"/>
</dbReference>
<feature type="transmembrane region" description="Helical" evidence="8">
    <location>
        <begin position="588"/>
        <end position="608"/>
    </location>
</feature>
<dbReference type="STRING" id="37360.A0A0G4IGT5"/>
<accession>A0A0G4IGT5</accession>
<keyword evidence="3 8" id="KW-0812">Transmembrane</keyword>
<evidence type="ECO:0008006" key="14">
    <source>
        <dbReference type="Google" id="ProtNLM"/>
    </source>
</evidence>
<keyword evidence="13" id="KW-1185">Reference proteome</keyword>
<evidence type="ECO:0000256" key="8">
    <source>
        <dbReference type="SAM" id="Phobius"/>
    </source>
</evidence>
<dbReference type="Pfam" id="PF03188">
    <property type="entry name" value="Cytochrom_B561"/>
    <property type="match status" value="2"/>
</dbReference>
<dbReference type="Proteomes" id="UP000039324">
    <property type="component" value="Unassembled WGS sequence"/>
</dbReference>
<feature type="transmembrane region" description="Helical" evidence="8">
    <location>
        <begin position="244"/>
        <end position="263"/>
    </location>
</feature>
<evidence type="ECO:0000256" key="7">
    <source>
        <dbReference type="ARBA" id="ARBA00023136"/>
    </source>
</evidence>
<feature type="domain" description="Cytochrome b561" evidence="11">
    <location>
        <begin position="516"/>
        <end position="712"/>
    </location>
</feature>
<evidence type="ECO:0000256" key="2">
    <source>
        <dbReference type="ARBA" id="ARBA00022448"/>
    </source>
</evidence>
<evidence type="ECO:0000256" key="1">
    <source>
        <dbReference type="ARBA" id="ARBA00004370"/>
    </source>
</evidence>
<evidence type="ECO:0000313" key="12">
    <source>
        <dbReference type="EMBL" id="CEO94431.1"/>
    </source>
</evidence>
<proteinExistence type="predicted"/>
<evidence type="ECO:0000313" key="13">
    <source>
        <dbReference type="Proteomes" id="UP000039324"/>
    </source>
</evidence>
<evidence type="ECO:0000259" key="10">
    <source>
        <dbReference type="PROSITE" id="PS50836"/>
    </source>
</evidence>
<evidence type="ECO:0000256" key="4">
    <source>
        <dbReference type="ARBA" id="ARBA00022729"/>
    </source>
</evidence>
<keyword evidence="2" id="KW-0813">Transport</keyword>
<dbReference type="PROSITE" id="PS50836">
    <property type="entry name" value="DOMON"/>
    <property type="match status" value="2"/>
</dbReference>
<dbReference type="InterPro" id="IPR005018">
    <property type="entry name" value="DOMON_domain"/>
</dbReference>
<feature type="domain" description="DOMON" evidence="10">
    <location>
        <begin position="387"/>
        <end position="500"/>
    </location>
</feature>
<feature type="transmembrane region" description="Helical" evidence="8">
    <location>
        <begin position="555"/>
        <end position="576"/>
    </location>
</feature>
<dbReference type="PROSITE" id="PS50939">
    <property type="entry name" value="CYTOCHROME_B561"/>
    <property type="match status" value="2"/>
</dbReference>
<feature type="transmembrane region" description="Helical" evidence="8">
    <location>
        <begin position="358"/>
        <end position="377"/>
    </location>
</feature>
<evidence type="ECO:0000259" key="11">
    <source>
        <dbReference type="PROSITE" id="PS50939"/>
    </source>
</evidence>
<feature type="transmembrane region" description="Helical" evidence="8">
    <location>
        <begin position="178"/>
        <end position="199"/>
    </location>
</feature>
<dbReference type="SUPFAM" id="SSF49344">
    <property type="entry name" value="CBD9-like"/>
    <property type="match status" value="2"/>
</dbReference>
<feature type="transmembrane region" description="Helical" evidence="8">
    <location>
        <begin position="620"/>
        <end position="640"/>
    </location>
</feature>
<keyword evidence="6 8" id="KW-1133">Transmembrane helix</keyword>
<dbReference type="PANTHER" id="PTHR23130">
    <property type="entry name" value="CYTOCHROME B561 AND DOMON DOMAIN-CONTAINING PROTEIN"/>
    <property type="match status" value="1"/>
</dbReference>
<dbReference type="CDD" id="cd09631">
    <property type="entry name" value="DOMON_DOH"/>
    <property type="match status" value="2"/>
</dbReference>
<organism evidence="12 13">
    <name type="scientific">Plasmodiophora brassicae</name>
    <name type="common">Clubroot disease agent</name>
    <dbReference type="NCBI Taxonomy" id="37360"/>
    <lineage>
        <taxon>Eukaryota</taxon>
        <taxon>Sar</taxon>
        <taxon>Rhizaria</taxon>
        <taxon>Endomyxa</taxon>
        <taxon>Phytomyxea</taxon>
        <taxon>Plasmodiophorida</taxon>
        <taxon>Plasmodiophoridae</taxon>
        <taxon>Plasmodiophora</taxon>
    </lineage>
</organism>
<feature type="signal peptide" evidence="9">
    <location>
        <begin position="1"/>
        <end position="20"/>
    </location>
</feature>
<evidence type="ECO:0000256" key="9">
    <source>
        <dbReference type="SAM" id="SignalP"/>
    </source>
</evidence>
<feature type="transmembrane region" description="Helical" evidence="8">
    <location>
        <begin position="688"/>
        <end position="706"/>
    </location>
</feature>
<sequence length="724" mass="78025">MKAALVVVVVVVVAVAVCAAQNEVVVDAANGVTLSWTIVNGTVTMSVAAKSNGYVAIGFSATGDMVGSSAVIGWPGNVKEYMLNDKTVDGIVPVSDPIIHDASATQAAGTLTMTFSRPLVYPARPIRPSGRQSMIWAIHRTYQGLMQHQGHGSFEIDLETASVASGPSRLRIIEAHGFIMWTAFGVLFPIGMLCARFMTKVTNSWFRAHRMLQVTGTVLVIVALLLAIDYFASSGLDHFSSGHPQAGICTFAILVFQVFVAAIRPHKGARLRKPWFFVHAWLGRFLFIWGPILVYSGLLTFNSLFGSAMIPLLVAHTIVTALIWIAAFMLERQRRRLRTIQFATDSGDAAQQHNSDRLAMGFHVLFIVAGIVCGASGQGPLLVDSPRNVVLSWSVGNGSLTMSVSMDAGGWVGVAFSPDGNMVGSHAIIGWPSGVSGNIQEYWLQSQQPNGVVPVSDPILTGASITVSGATMTMNFTRPLEHLGRPITLSGMQTMLWAMNMQTHGLVRHDFRGAFQIDLSSGASAATSARTQLIAAHGRVKGCASLAAAQPSLGVLMWFAFCVCFPLGAMSARYLTHSNLRWFHAHRVLQVTGTLLMLVAFALAISYVQQAAGSHFATSHPLAGLCTIACMFANFLAGLSRPHKESPWRRSWFLFHSTIGRCAFIWGPLMALSGILTYQSLFGDSILPLLYVYVVVTPIIVLIAITRETLRSRATRPSGVATPQ</sequence>
<comment type="subcellular location">
    <subcellularLocation>
        <location evidence="1">Membrane</location>
    </subcellularLocation>
</comment>
<dbReference type="InterPro" id="IPR045266">
    <property type="entry name" value="DOH_DOMON"/>
</dbReference>
<dbReference type="EMBL" id="CDSF01000001">
    <property type="protein sequence ID" value="CEO94431.1"/>
    <property type="molecule type" value="Genomic_DNA"/>
</dbReference>
<dbReference type="AlphaFoldDB" id="A0A0G4IGT5"/>
<protein>
    <recommendedName>
        <fullName evidence="14">Cytochrome b561 domain-containing protein</fullName>
    </recommendedName>
</protein>
<feature type="transmembrane region" description="Helical" evidence="8">
    <location>
        <begin position="304"/>
        <end position="330"/>
    </location>
</feature>